<evidence type="ECO:0000256" key="4">
    <source>
        <dbReference type="ARBA" id="ARBA00023136"/>
    </source>
</evidence>
<proteinExistence type="predicted"/>
<reference evidence="8" key="1">
    <citation type="journal article" date="2019" name="Int. J. Syst. Evol. Microbiol.">
        <title>The Global Catalogue of Microorganisms (GCM) 10K type strain sequencing project: providing services to taxonomists for standard genome sequencing and annotation.</title>
        <authorList>
            <consortium name="The Broad Institute Genomics Platform"/>
            <consortium name="The Broad Institute Genome Sequencing Center for Infectious Disease"/>
            <person name="Wu L."/>
            <person name="Ma J."/>
        </authorList>
    </citation>
    <scope>NUCLEOTIDE SEQUENCE [LARGE SCALE GENOMIC DNA]</scope>
    <source>
        <strain evidence="8">KCTC 33576</strain>
    </source>
</reference>
<keyword evidence="8" id="KW-1185">Reference proteome</keyword>
<protein>
    <submittedName>
        <fullName evidence="7">Aromatic acid exporter family protein</fullName>
    </submittedName>
</protein>
<dbReference type="RefSeq" id="WP_377465584.1">
    <property type="nucleotide sequence ID" value="NZ_JBHUOP010000002.1"/>
</dbReference>
<dbReference type="EMBL" id="JBHUOP010000002">
    <property type="protein sequence ID" value="MFD2839970.1"/>
    <property type="molecule type" value="Genomic_DNA"/>
</dbReference>
<evidence type="ECO:0000256" key="1">
    <source>
        <dbReference type="ARBA" id="ARBA00004141"/>
    </source>
</evidence>
<evidence type="ECO:0000313" key="7">
    <source>
        <dbReference type="EMBL" id="MFD2839970.1"/>
    </source>
</evidence>
<evidence type="ECO:0000259" key="6">
    <source>
        <dbReference type="Pfam" id="PF13515"/>
    </source>
</evidence>
<evidence type="ECO:0000256" key="3">
    <source>
        <dbReference type="ARBA" id="ARBA00022989"/>
    </source>
</evidence>
<evidence type="ECO:0000256" key="2">
    <source>
        <dbReference type="ARBA" id="ARBA00022692"/>
    </source>
</evidence>
<evidence type="ECO:0000313" key="8">
    <source>
        <dbReference type="Proteomes" id="UP001597391"/>
    </source>
</evidence>
<accession>A0ABW5XDC2</accession>
<keyword evidence="4 5" id="KW-0472">Membrane</keyword>
<gene>
    <name evidence="7" type="ORF">ACFSYH_05215</name>
</gene>
<feature type="domain" description="Integral membrane bound transporter" evidence="6">
    <location>
        <begin position="47"/>
        <end position="169"/>
    </location>
</feature>
<comment type="subcellular location">
    <subcellularLocation>
        <location evidence="1">Membrane</location>
        <topology evidence="1">Multi-pass membrane protein</topology>
    </subcellularLocation>
</comment>
<evidence type="ECO:0000256" key="5">
    <source>
        <dbReference type="SAM" id="Phobius"/>
    </source>
</evidence>
<keyword evidence="3 5" id="KW-1133">Transmembrane helix</keyword>
<feature type="transmembrane region" description="Helical" evidence="5">
    <location>
        <begin position="29"/>
        <end position="51"/>
    </location>
</feature>
<dbReference type="Proteomes" id="UP001597391">
    <property type="component" value="Unassembled WGS sequence"/>
</dbReference>
<name>A0ABW5XDC2_9MICO</name>
<dbReference type="InterPro" id="IPR049453">
    <property type="entry name" value="Memb_transporter_dom"/>
</dbReference>
<dbReference type="Pfam" id="PF13515">
    <property type="entry name" value="FUSC_2"/>
    <property type="match status" value="1"/>
</dbReference>
<feature type="transmembrane region" description="Helical" evidence="5">
    <location>
        <begin position="95"/>
        <end position="120"/>
    </location>
</feature>
<sequence length="370" mass="39121">MPSQSRAAKVVGARARTWVRQGSGRVRRAFVPVLIAAVACGLSHLVAHYVFGHPYPFFAPVAAWACLGFTSERSVRRVAETGLGLTFGIWAGEYFGLLFGHGALQITIAVFLAVMIARFLGSGGALANHSGTQTAVLVGMPAGLMSPLLGGGFGRWTDAVIGTLVSIAVAFVIPSDPRRAIRNSARAGCRVLAETLRLTAVGLRTGQPNDQQIAMNRGRSSEAIFDEWRQTATESLNTATITATARKHRGELARSEAVRVLIDRAMRSIRVIARRAPYTPSSEGTDLVADLLGRLAIAVESMGTDLSTGRSPESTLAMIREIGADAVPGAIGEQDFHAQALILVLRSAIVDLAEACGASEAEARDLLAPL</sequence>
<keyword evidence="2 5" id="KW-0812">Transmembrane</keyword>
<comment type="caution">
    <text evidence="7">The sequence shown here is derived from an EMBL/GenBank/DDBJ whole genome shotgun (WGS) entry which is preliminary data.</text>
</comment>
<organism evidence="7 8">
    <name type="scientific">Populibacterium corticicola</name>
    <dbReference type="NCBI Taxonomy" id="1812826"/>
    <lineage>
        <taxon>Bacteria</taxon>
        <taxon>Bacillati</taxon>
        <taxon>Actinomycetota</taxon>
        <taxon>Actinomycetes</taxon>
        <taxon>Micrococcales</taxon>
        <taxon>Jonesiaceae</taxon>
        <taxon>Populibacterium</taxon>
    </lineage>
</organism>
<feature type="transmembrane region" description="Helical" evidence="5">
    <location>
        <begin position="153"/>
        <end position="173"/>
    </location>
</feature>